<evidence type="ECO:0000256" key="1">
    <source>
        <dbReference type="SAM" id="Phobius"/>
    </source>
</evidence>
<feature type="domain" description="DUF6534" evidence="2">
    <location>
        <begin position="163"/>
        <end position="250"/>
    </location>
</feature>
<proteinExistence type="predicted"/>
<organism evidence="3 4">
    <name type="scientific">Macrolepiota fuliginosa MF-IS2</name>
    <dbReference type="NCBI Taxonomy" id="1400762"/>
    <lineage>
        <taxon>Eukaryota</taxon>
        <taxon>Fungi</taxon>
        <taxon>Dikarya</taxon>
        <taxon>Basidiomycota</taxon>
        <taxon>Agaricomycotina</taxon>
        <taxon>Agaricomycetes</taxon>
        <taxon>Agaricomycetidae</taxon>
        <taxon>Agaricales</taxon>
        <taxon>Agaricineae</taxon>
        <taxon>Agaricaceae</taxon>
        <taxon>Macrolepiota</taxon>
    </lineage>
</organism>
<feature type="transmembrane region" description="Helical" evidence="1">
    <location>
        <begin position="111"/>
        <end position="135"/>
    </location>
</feature>
<evidence type="ECO:0000313" key="4">
    <source>
        <dbReference type="Proteomes" id="UP000807342"/>
    </source>
</evidence>
<dbReference type="PANTHER" id="PTHR40465:SF1">
    <property type="entry name" value="DUF6534 DOMAIN-CONTAINING PROTEIN"/>
    <property type="match status" value="1"/>
</dbReference>
<keyword evidence="4" id="KW-1185">Reference proteome</keyword>
<keyword evidence="1" id="KW-0812">Transmembrane</keyword>
<dbReference type="Pfam" id="PF20152">
    <property type="entry name" value="DUF6534"/>
    <property type="match status" value="1"/>
</dbReference>
<accession>A0A9P6C2K4</accession>
<keyword evidence="1" id="KW-1133">Transmembrane helix</keyword>
<dbReference type="EMBL" id="MU151230">
    <property type="protein sequence ID" value="KAF9446770.1"/>
    <property type="molecule type" value="Genomic_DNA"/>
</dbReference>
<gene>
    <name evidence="3" type="ORF">P691DRAFT_672871</name>
</gene>
<dbReference type="OrthoDB" id="2536347at2759"/>
<dbReference type="AlphaFoldDB" id="A0A9P6C2K4"/>
<protein>
    <recommendedName>
        <fullName evidence="2">DUF6534 domain-containing protein</fullName>
    </recommendedName>
</protein>
<name>A0A9P6C2K4_9AGAR</name>
<dbReference type="InterPro" id="IPR045339">
    <property type="entry name" value="DUF6534"/>
</dbReference>
<feature type="transmembrane region" description="Helical" evidence="1">
    <location>
        <begin position="37"/>
        <end position="58"/>
    </location>
</feature>
<evidence type="ECO:0000313" key="3">
    <source>
        <dbReference type="EMBL" id="KAF9446770.1"/>
    </source>
</evidence>
<keyword evidence="1" id="KW-0472">Membrane</keyword>
<evidence type="ECO:0000259" key="2">
    <source>
        <dbReference type="Pfam" id="PF20152"/>
    </source>
</evidence>
<dbReference type="PANTHER" id="PTHR40465">
    <property type="entry name" value="CHROMOSOME 1, WHOLE GENOME SHOTGUN SEQUENCE"/>
    <property type="match status" value="1"/>
</dbReference>
<feature type="transmembrane region" description="Helical" evidence="1">
    <location>
        <begin position="155"/>
        <end position="179"/>
    </location>
</feature>
<reference evidence="3" key="1">
    <citation type="submission" date="2020-11" db="EMBL/GenBank/DDBJ databases">
        <authorList>
            <consortium name="DOE Joint Genome Institute"/>
            <person name="Ahrendt S."/>
            <person name="Riley R."/>
            <person name="Andreopoulos W."/>
            <person name="Labutti K."/>
            <person name="Pangilinan J."/>
            <person name="Ruiz-Duenas F.J."/>
            <person name="Barrasa J.M."/>
            <person name="Sanchez-Garcia M."/>
            <person name="Camarero S."/>
            <person name="Miyauchi S."/>
            <person name="Serrano A."/>
            <person name="Linde D."/>
            <person name="Babiker R."/>
            <person name="Drula E."/>
            <person name="Ayuso-Fernandez I."/>
            <person name="Pacheco R."/>
            <person name="Padilla G."/>
            <person name="Ferreira P."/>
            <person name="Barriuso J."/>
            <person name="Kellner H."/>
            <person name="Castanera R."/>
            <person name="Alfaro M."/>
            <person name="Ramirez L."/>
            <person name="Pisabarro A.G."/>
            <person name="Kuo A."/>
            <person name="Tritt A."/>
            <person name="Lipzen A."/>
            <person name="He G."/>
            <person name="Yan M."/>
            <person name="Ng V."/>
            <person name="Cullen D."/>
            <person name="Martin F."/>
            <person name="Rosso M.-N."/>
            <person name="Henrissat B."/>
            <person name="Hibbett D."/>
            <person name="Martinez A.T."/>
            <person name="Grigoriev I.V."/>
        </authorList>
    </citation>
    <scope>NUCLEOTIDE SEQUENCE</scope>
    <source>
        <strain evidence="3">MF-IS2</strain>
    </source>
</reference>
<feature type="transmembrane region" description="Helical" evidence="1">
    <location>
        <begin position="78"/>
        <end position="99"/>
    </location>
</feature>
<sequence length="332" mass="36354">LFGYCIDIFLYGILTVQTYLYYLAFPKDKWQIKSIVYFVYIVGTMQTAFALRDFYTLFCTEAGDGVLSSGPFSPHRFGFMWFTIPVSSALVAVVAQLFYAHRIYIIFGGKVITIIVSTLAILQFACGITSAATVYNPRGPALFDLSSFVGRVVDGAAWGSIGAICDIVIAVYMSFSIQLSKQLSRAPRTTQVLVTKIKRLIIETGIVTAVMAVTYVFTSIFAVNEPWFMMPGLSLGKLYSNSVLVLLNNRFTILGGRNAPHPESDVVLYRRASVSGVRDRTVVSGLAFAHSHATGTTLTSGGVHTVELTPPLGRMSAEYSEIGEGKKHVQEI</sequence>
<feature type="transmembrane region" description="Helical" evidence="1">
    <location>
        <begin position="200"/>
        <end position="222"/>
    </location>
</feature>
<feature type="non-terminal residue" evidence="3">
    <location>
        <position position="1"/>
    </location>
</feature>
<dbReference type="Proteomes" id="UP000807342">
    <property type="component" value="Unassembled WGS sequence"/>
</dbReference>
<feature type="transmembrane region" description="Helical" evidence="1">
    <location>
        <begin position="6"/>
        <end position="25"/>
    </location>
</feature>
<comment type="caution">
    <text evidence="3">The sequence shown here is derived from an EMBL/GenBank/DDBJ whole genome shotgun (WGS) entry which is preliminary data.</text>
</comment>